<accession>A0A0A2M878</accession>
<gene>
    <name evidence="2" type="ORF">Q765_05775</name>
</gene>
<evidence type="ECO:0000313" key="2">
    <source>
        <dbReference type="EMBL" id="KGO87638.1"/>
    </source>
</evidence>
<comment type="caution">
    <text evidence="2">The sequence shown here is derived from an EMBL/GenBank/DDBJ whole genome shotgun (WGS) entry which is preliminary data.</text>
</comment>
<keyword evidence="3" id="KW-1185">Reference proteome</keyword>
<sequence>MKRIILAFLCPLLLTFNCLNTNAQDTKKETIAKVLTDYFFLDRENIHVQSNKSIYMANEQIWFKGYVFHRKKNLPFFTTINVFANLIDDTGKIVDTQLIYANIGSFTGNFKLNSSFRSGKYYLQFYTNWMNNFIEDESAINEITIINTTKGNGNVFAGPDPSKINIEINPEGGTMLSETANILGISVSDCNHNATTVKSVDITDANGKPVQTIQINKLGYGRITLPANTGTGYKAIVNIDGIKHEQAFPVPQIKGVALEVNDFSAPDKTIITLSTNKVTFNSFGGKPLYVVIHKDEDATIYEVSFNSSLVSKLTINNADIPEGMNTIRVLDGDLNPLAERLIYRYPTATLSTTFNETGQTIETLAYQGKVNYANMNLSISILPEDTRSYDTTNDIYSSFLLLPYIDTYKKASGKYYFTTLTKAKSYELDLFLLSQKSKYSWHNIVKNPPKSTYTFDMGLVLKGAVPKLAGPTQFAKVRLYSLTSGIDEVTDVDEKGNFTFNNLLVPDSTYVNFTLLKKSEKPKELTLAPQLLNANKKFARNFLPTPYCYNTIASGTASYNAAPNVEKGTVELEEVKIEARKLKYANIMGNGNLRGYKISEMQANMYQNLLNFIKTYGGFDVNESVGNVTIYGRGVTSVNGGRSSPIIYIDNIMALDFSMLAQIQMSEVDEIYMNAHAIVPSVRNNIGVIRIYLNKGAKPVNKNTTPTIILKNGYSKILPFKNVGYLSTQNEGFVNFGVISWIPNVMTDENGAFKFDIPKTGQKNIKLFIEGFSADGKLISETKTITVK</sequence>
<name>A0A0A2M878_9FLAO</name>
<evidence type="ECO:0000313" key="3">
    <source>
        <dbReference type="Proteomes" id="UP000030152"/>
    </source>
</evidence>
<reference evidence="2 3" key="1">
    <citation type="submission" date="2013-09" db="EMBL/GenBank/DDBJ databases">
        <authorList>
            <person name="Zeng Z."/>
            <person name="Chen C."/>
        </authorList>
    </citation>
    <scope>NUCLEOTIDE SEQUENCE [LARGE SCALE GENOMIC DNA]</scope>
    <source>
        <strain evidence="2 3">WB 3.3-2</strain>
    </source>
</reference>
<dbReference type="AlphaFoldDB" id="A0A0A2M878"/>
<feature type="chain" id="PRO_5002002969" description="TonB-dependent receptor plug domain-containing protein" evidence="1">
    <location>
        <begin position="24"/>
        <end position="788"/>
    </location>
</feature>
<proteinExistence type="predicted"/>
<keyword evidence="1" id="KW-0732">Signal</keyword>
<dbReference type="Gene3D" id="2.60.40.1930">
    <property type="match status" value="1"/>
</dbReference>
<dbReference type="eggNOG" id="COG1629">
    <property type="taxonomic scope" value="Bacteria"/>
</dbReference>
<organism evidence="2 3">
    <name type="scientific">Flavobacterium rivuli WB 3.3-2 = DSM 21788</name>
    <dbReference type="NCBI Taxonomy" id="1121895"/>
    <lineage>
        <taxon>Bacteria</taxon>
        <taxon>Pseudomonadati</taxon>
        <taxon>Bacteroidota</taxon>
        <taxon>Flavobacteriia</taxon>
        <taxon>Flavobacteriales</taxon>
        <taxon>Flavobacteriaceae</taxon>
        <taxon>Flavobacterium</taxon>
    </lineage>
</organism>
<dbReference type="RefSeq" id="WP_020212521.1">
    <property type="nucleotide sequence ID" value="NZ_JRLX01000004.1"/>
</dbReference>
<feature type="signal peptide" evidence="1">
    <location>
        <begin position="1"/>
        <end position="23"/>
    </location>
</feature>
<evidence type="ECO:0000256" key="1">
    <source>
        <dbReference type="SAM" id="SignalP"/>
    </source>
</evidence>
<protein>
    <recommendedName>
        <fullName evidence="4">TonB-dependent receptor plug domain-containing protein</fullName>
    </recommendedName>
</protein>
<dbReference type="EMBL" id="JRLX01000004">
    <property type="protein sequence ID" value="KGO87638.1"/>
    <property type="molecule type" value="Genomic_DNA"/>
</dbReference>
<dbReference type="Proteomes" id="UP000030152">
    <property type="component" value="Unassembled WGS sequence"/>
</dbReference>
<dbReference type="STRING" id="1121895.GCA_000378485_01384"/>
<evidence type="ECO:0008006" key="4">
    <source>
        <dbReference type="Google" id="ProtNLM"/>
    </source>
</evidence>
<dbReference type="OrthoDB" id="679547at2"/>